<evidence type="ECO:0000259" key="9">
    <source>
        <dbReference type="PROSITE" id="PS50928"/>
    </source>
</evidence>
<evidence type="ECO:0000256" key="6">
    <source>
        <dbReference type="ARBA" id="ARBA00023136"/>
    </source>
</evidence>
<dbReference type="GO" id="GO:0055085">
    <property type="term" value="P:transmembrane transport"/>
    <property type="evidence" value="ECO:0007669"/>
    <property type="project" value="InterPro"/>
</dbReference>
<feature type="transmembrane region" description="Helical" evidence="7">
    <location>
        <begin position="197"/>
        <end position="216"/>
    </location>
</feature>
<dbReference type="InterPro" id="IPR050366">
    <property type="entry name" value="BP-dependent_transpt_permease"/>
</dbReference>
<feature type="domain" description="ABC transmembrane type-1" evidence="9">
    <location>
        <begin position="155"/>
        <end position="362"/>
    </location>
</feature>
<dbReference type="InterPro" id="IPR000515">
    <property type="entry name" value="MetI-like"/>
</dbReference>
<feature type="transmembrane region" description="Helical" evidence="7">
    <location>
        <begin position="76"/>
        <end position="97"/>
    </location>
</feature>
<dbReference type="Pfam" id="PF12911">
    <property type="entry name" value="OppC_N"/>
    <property type="match status" value="1"/>
</dbReference>
<evidence type="ECO:0000256" key="5">
    <source>
        <dbReference type="ARBA" id="ARBA00022989"/>
    </source>
</evidence>
<evidence type="ECO:0000256" key="8">
    <source>
        <dbReference type="SAM" id="MobiDB-lite"/>
    </source>
</evidence>
<evidence type="ECO:0000256" key="2">
    <source>
        <dbReference type="ARBA" id="ARBA00022448"/>
    </source>
</evidence>
<feature type="transmembrane region" description="Helical" evidence="7">
    <location>
        <begin position="286"/>
        <end position="307"/>
    </location>
</feature>
<evidence type="ECO:0000313" key="10">
    <source>
        <dbReference type="EMBL" id="BBH92869.1"/>
    </source>
</evidence>
<dbReference type="SUPFAM" id="SSF161098">
    <property type="entry name" value="MetI-like"/>
    <property type="match status" value="1"/>
</dbReference>
<dbReference type="PANTHER" id="PTHR43386">
    <property type="entry name" value="OLIGOPEPTIDE TRANSPORT SYSTEM PERMEASE PROTEIN APPC"/>
    <property type="match status" value="1"/>
</dbReference>
<dbReference type="GO" id="GO:0005886">
    <property type="term" value="C:plasma membrane"/>
    <property type="evidence" value="ECO:0007669"/>
    <property type="project" value="UniProtKB-SubCell"/>
</dbReference>
<feature type="transmembrane region" description="Helical" evidence="7">
    <location>
        <begin position="155"/>
        <end position="185"/>
    </location>
</feature>
<feature type="transmembrane region" description="Helical" evidence="7">
    <location>
        <begin position="344"/>
        <end position="365"/>
    </location>
</feature>
<evidence type="ECO:0000256" key="4">
    <source>
        <dbReference type="ARBA" id="ARBA00022692"/>
    </source>
</evidence>
<dbReference type="PANTHER" id="PTHR43386:SF1">
    <property type="entry name" value="D,D-DIPEPTIDE TRANSPORT SYSTEM PERMEASE PROTEIN DDPC-RELATED"/>
    <property type="match status" value="1"/>
</dbReference>
<dbReference type="EMBL" id="AP019377">
    <property type="protein sequence ID" value="BBH92869.1"/>
    <property type="molecule type" value="Genomic_DNA"/>
</dbReference>
<dbReference type="InterPro" id="IPR025966">
    <property type="entry name" value="OppC_N"/>
</dbReference>
<protein>
    <submittedName>
        <fullName evidence="10">Glutathione ABC transporter permease GsiD</fullName>
    </submittedName>
</protein>
<keyword evidence="2 7" id="KW-0813">Transport</keyword>
<evidence type="ECO:0000256" key="1">
    <source>
        <dbReference type="ARBA" id="ARBA00004651"/>
    </source>
</evidence>
<reference evidence="10" key="1">
    <citation type="submission" date="2018-12" db="EMBL/GenBank/DDBJ databases">
        <title>Novel natural products biosynthetic potential of the class Ktedonobacteria.</title>
        <authorList>
            <person name="Zheng Y."/>
            <person name="Saitou A."/>
            <person name="Wang C.M."/>
            <person name="Toyoda A."/>
            <person name="Minakuchi Y."/>
            <person name="Sekiguchi Y."/>
            <person name="Ueda K."/>
            <person name="Takano H."/>
            <person name="Sakai Y."/>
            <person name="Yokota A."/>
            <person name="Yabe S."/>
        </authorList>
    </citation>
    <scope>NUCLEOTIDE SEQUENCE</scope>
    <source>
        <strain evidence="10">A3-2</strain>
    </source>
</reference>
<dbReference type="InterPro" id="IPR035906">
    <property type="entry name" value="MetI-like_sf"/>
</dbReference>
<dbReference type="CDD" id="cd06261">
    <property type="entry name" value="TM_PBP2"/>
    <property type="match status" value="1"/>
</dbReference>
<dbReference type="Gene3D" id="1.10.3720.10">
    <property type="entry name" value="MetI-like"/>
    <property type="match status" value="1"/>
</dbReference>
<dbReference type="Pfam" id="PF00528">
    <property type="entry name" value="BPD_transp_1"/>
    <property type="match status" value="1"/>
</dbReference>
<comment type="subcellular location">
    <subcellularLocation>
        <location evidence="1 7">Cell membrane</location>
        <topology evidence="1 7">Multi-pass membrane protein</topology>
    </subcellularLocation>
</comment>
<keyword evidence="4 7" id="KW-0812">Transmembrane</keyword>
<comment type="similarity">
    <text evidence="7">Belongs to the binding-protein-dependent transport system permease family.</text>
</comment>
<proteinExistence type="inferred from homology"/>
<accession>A0A455T0H4</accession>
<keyword evidence="3" id="KW-1003">Cell membrane</keyword>
<sequence>MDAHHKPSEAAGESFVKPDAGLQPPPAELLELASGVREAPPLGTMPGEEEAAATEERRGASPWQESLRRLRRDKRAMASLGLIIFFVLVAFFGPPIYQHIGGVYDSPQNGPVPASVYHTYYHEELIRQDEGPSAQYWLGTDDLGRDILARLMQGMLVSIIVAALVEMVDIGLGLTVGVLAGYFGGWIDQVLARFTDLMFAFPGLLFAIMLTGIIGPGASDALAKLPIIGPNGNGRLLLVSLALAITVWPLMARYVRGQTLQLKEQQFIEAARTAGSSDLRIIFRHIIPNLMSIVVVASTLNISNTIIGEAGISLLGLGVQAPGSSLGLMISDATPYINTHPWEILVPTTVLALIVLAFSFLGDGLRDAFDPRSKD</sequence>
<dbReference type="AlphaFoldDB" id="A0A455T0H4"/>
<keyword evidence="6 7" id="KW-0472">Membrane</keyword>
<feature type="region of interest" description="Disordered" evidence="8">
    <location>
        <begin position="1"/>
        <end position="65"/>
    </location>
</feature>
<evidence type="ECO:0000256" key="3">
    <source>
        <dbReference type="ARBA" id="ARBA00022475"/>
    </source>
</evidence>
<organism evidence="10">
    <name type="scientific">Thermogemmatispora argillosa</name>
    <dbReference type="NCBI Taxonomy" id="2045280"/>
    <lineage>
        <taxon>Bacteria</taxon>
        <taxon>Bacillati</taxon>
        <taxon>Chloroflexota</taxon>
        <taxon>Ktedonobacteria</taxon>
        <taxon>Thermogemmatisporales</taxon>
        <taxon>Thermogemmatisporaceae</taxon>
        <taxon>Thermogemmatispora</taxon>
    </lineage>
</organism>
<evidence type="ECO:0000256" key="7">
    <source>
        <dbReference type="RuleBase" id="RU363032"/>
    </source>
</evidence>
<gene>
    <name evidence="10" type="ORF">KTA_10680</name>
</gene>
<dbReference type="PROSITE" id="PS50928">
    <property type="entry name" value="ABC_TM1"/>
    <property type="match status" value="1"/>
</dbReference>
<keyword evidence="5 7" id="KW-1133">Transmembrane helix</keyword>
<feature type="transmembrane region" description="Helical" evidence="7">
    <location>
        <begin position="236"/>
        <end position="255"/>
    </location>
</feature>
<name>A0A455T0H4_9CHLR</name>